<accession>I3S0K0</accession>
<dbReference type="PANTHER" id="PTHR46695">
    <property type="entry name" value="ZINC FINGER CCCH DOMAIN-CONTAINING PROTEIN 44-RELATED"/>
    <property type="match status" value="1"/>
</dbReference>
<dbReference type="PANTHER" id="PTHR46695:SF4">
    <property type="entry name" value="ZINC FINGER CCCH DOMAIN-CONTAINING PROTEIN 44"/>
    <property type="match status" value="1"/>
</dbReference>
<evidence type="ECO:0000313" key="1">
    <source>
        <dbReference type="EMBL" id="AFK33792.1"/>
    </source>
</evidence>
<sequence>MAALFGETTDFSSLVDESVSDLLAEVEAMESLGAGLESPTSIMKCGEELTDGSITECLSFANGFSPMLDAGKGDALSSTADLNLPYHSNAAEEPFQQAGLRQYHHHQKVFGEHPSRSSEVEFTFSRISWNPSNQFSWDPNC</sequence>
<reference evidence="1" key="1">
    <citation type="submission" date="2012-05" db="EMBL/GenBank/DDBJ databases">
        <authorList>
            <person name="Krishnakumar V."/>
            <person name="Cheung F."/>
            <person name="Xiao Y."/>
            <person name="Chan A."/>
            <person name="Moskal W.A."/>
            <person name="Town C.D."/>
        </authorList>
    </citation>
    <scope>NUCLEOTIDE SEQUENCE</scope>
</reference>
<dbReference type="AlphaFoldDB" id="I3S0K0"/>
<protein>
    <submittedName>
        <fullName evidence="1">Uncharacterized protein</fullName>
    </submittedName>
</protein>
<organism evidence="1">
    <name type="scientific">Lotus japonicus</name>
    <name type="common">Lotus corniculatus var. japonicus</name>
    <dbReference type="NCBI Taxonomy" id="34305"/>
    <lineage>
        <taxon>Eukaryota</taxon>
        <taxon>Viridiplantae</taxon>
        <taxon>Streptophyta</taxon>
        <taxon>Embryophyta</taxon>
        <taxon>Tracheophyta</taxon>
        <taxon>Spermatophyta</taxon>
        <taxon>Magnoliopsida</taxon>
        <taxon>eudicotyledons</taxon>
        <taxon>Gunneridae</taxon>
        <taxon>Pentapetalae</taxon>
        <taxon>rosids</taxon>
        <taxon>fabids</taxon>
        <taxon>Fabales</taxon>
        <taxon>Fabaceae</taxon>
        <taxon>Papilionoideae</taxon>
        <taxon>50 kb inversion clade</taxon>
        <taxon>NPAAA clade</taxon>
        <taxon>Hologalegina</taxon>
        <taxon>robinioid clade</taxon>
        <taxon>Loteae</taxon>
        <taxon>Lotus</taxon>
    </lineage>
</organism>
<name>I3S0K0_LOTJA</name>
<proteinExistence type="evidence at transcript level"/>
<dbReference type="EMBL" id="BT133997">
    <property type="protein sequence ID" value="AFK33792.1"/>
    <property type="molecule type" value="mRNA"/>
</dbReference>